<protein>
    <submittedName>
        <fullName evidence="2">Uncharacterized protein</fullName>
    </submittedName>
</protein>
<name>A0A2J6QNK9_9HELO</name>
<organism evidence="2 3">
    <name type="scientific">Hyaloscypha hepaticicola</name>
    <dbReference type="NCBI Taxonomy" id="2082293"/>
    <lineage>
        <taxon>Eukaryota</taxon>
        <taxon>Fungi</taxon>
        <taxon>Dikarya</taxon>
        <taxon>Ascomycota</taxon>
        <taxon>Pezizomycotina</taxon>
        <taxon>Leotiomycetes</taxon>
        <taxon>Helotiales</taxon>
        <taxon>Hyaloscyphaceae</taxon>
        <taxon>Hyaloscypha</taxon>
    </lineage>
</organism>
<evidence type="ECO:0000313" key="2">
    <source>
        <dbReference type="EMBL" id="PMD27855.1"/>
    </source>
</evidence>
<evidence type="ECO:0000256" key="1">
    <source>
        <dbReference type="SAM" id="MobiDB-lite"/>
    </source>
</evidence>
<keyword evidence="3" id="KW-1185">Reference proteome</keyword>
<proteinExistence type="predicted"/>
<sequence length="380" mass="41157">MSDDGGDEVLFEGRNLRDGEMGGEGSETRCQGDHTGSFAGVPLCSAPSMDSSASFYALFPSVSLGREERGTSPVSCNERELAVLAGVLSHVPDGAQLKEGKKEEVKRRVRERQLWERGLWWGREGEGRDKLFALRTVPDASVLMRDEGAAVDEGFRCGIVTVTVENEKIEVFEDDAALAVMCDVGIFGRIKCDSRLIFWDWNWVWVLGLGSWVWVSGLGTSGEAALLELILINQRAEAASAREALLLAIGDEEPPALPRSLSFASWPSCPSLTTLASLPCSLLPLLQLSTSFALPPHFADPGQRSRVRLDIDGLVGTLSEPWQYRPLGQWLSGKASFQARGVQGPGGCCSAPAELRTVAPGLIGGKQMEPFHSPDLRKES</sequence>
<feature type="compositionally biased region" description="Basic and acidic residues" evidence="1">
    <location>
        <begin position="14"/>
        <end position="31"/>
    </location>
</feature>
<dbReference type="OrthoDB" id="10675760at2759"/>
<accession>A0A2J6QNK9</accession>
<dbReference type="Proteomes" id="UP000235672">
    <property type="component" value="Unassembled WGS sequence"/>
</dbReference>
<gene>
    <name evidence="2" type="ORF">NA56DRAFT_696874</name>
</gene>
<feature type="compositionally biased region" description="Acidic residues" evidence="1">
    <location>
        <begin position="1"/>
        <end position="10"/>
    </location>
</feature>
<feature type="region of interest" description="Disordered" evidence="1">
    <location>
        <begin position="1"/>
        <end position="31"/>
    </location>
</feature>
<dbReference type="EMBL" id="KZ613465">
    <property type="protein sequence ID" value="PMD27855.1"/>
    <property type="molecule type" value="Genomic_DNA"/>
</dbReference>
<dbReference type="AlphaFoldDB" id="A0A2J6QNK9"/>
<evidence type="ECO:0000313" key="3">
    <source>
        <dbReference type="Proteomes" id="UP000235672"/>
    </source>
</evidence>
<reference evidence="2 3" key="1">
    <citation type="submission" date="2016-05" db="EMBL/GenBank/DDBJ databases">
        <title>A degradative enzymes factory behind the ericoid mycorrhizal symbiosis.</title>
        <authorList>
            <consortium name="DOE Joint Genome Institute"/>
            <person name="Martino E."/>
            <person name="Morin E."/>
            <person name="Grelet G."/>
            <person name="Kuo A."/>
            <person name="Kohler A."/>
            <person name="Daghino S."/>
            <person name="Barry K."/>
            <person name="Choi C."/>
            <person name="Cichocki N."/>
            <person name="Clum A."/>
            <person name="Copeland A."/>
            <person name="Hainaut M."/>
            <person name="Haridas S."/>
            <person name="Labutti K."/>
            <person name="Lindquist E."/>
            <person name="Lipzen A."/>
            <person name="Khouja H.-R."/>
            <person name="Murat C."/>
            <person name="Ohm R."/>
            <person name="Olson A."/>
            <person name="Spatafora J."/>
            <person name="Veneault-Fourrey C."/>
            <person name="Henrissat B."/>
            <person name="Grigoriev I."/>
            <person name="Martin F."/>
            <person name="Perotto S."/>
        </authorList>
    </citation>
    <scope>NUCLEOTIDE SEQUENCE [LARGE SCALE GENOMIC DNA]</scope>
    <source>
        <strain evidence="2 3">UAMH 7357</strain>
    </source>
</reference>